<keyword evidence="1" id="KW-0732">Signal</keyword>
<sequence>MRSYLVLFFSVFCFSVNPVMAQDEYDFEEILGIKMGEKVNSIKNLDQYGQSEYEDQELDERGCSFGRNFRQYWKNEIVEDSPERMLLNLSTINDVITYLDIILIKKSDDKFNNFIDQVFFLFVTKWGEPTFSDGSYNVFSDKEYLESGYHFKPDADAIKSILYNQYGDETDDYRTITITYKSKAYLDAKDAFLDCSFSFK</sequence>
<reference evidence="2" key="2">
    <citation type="submission" date="2021-04" db="EMBL/GenBank/DDBJ databases">
        <authorList>
            <person name="Gilroy R."/>
        </authorList>
    </citation>
    <scope>NUCLEOTIDE SEQUENCE</scope>
    <source>
        <strain evidence="2">CHK160-9182</strain>
    </source>
</reference>
<reference evidence="2" key="1">
    <citation type="journal article" date="2021" name="PeerJ">
        <title>Extensive microbial diversity within the chicken gut microbiome revealed by metagenomics and culture.</title>
        <authorList>
            <person name="Gilroy R."/>
            <person name="Ravi A."/>
            <person name="Getino M."/>
            <person name="Pursley I."/>
            <person name="Horton D.L."/>
            <person name="Alikhan N.F."/>
            <person name="Baker D."/>
            <person name="Gharbi K."/>
            <person name="Hall N."/>
            <person name="Watson M."/>
            <person name="Adriaenssens E.M."/>
            <person name="Foster-Nyarko E."/>
            <person name="Jarju S."/>
            <person name="Secka A."/>
            <person name="Antonio M."/>
            <person name="Oren A."/>
            <person name="Chaudhuri R.R."/>
            <person name="La Ragione R."/>
            <person name="Hildebrand F."/>
            <person name="Pallen M.J."/>
        </authorList>
    </citation>
    <scope>NUCLEOTIDE SEQUENCE</scope>
    <source>
        <strain evidence="2">CHK160-9182</strain>
    </source>
</reference>
<accession>A0A9D1Q6F4</accession>
<feature type="chain" id="PRO_5038898919" evidence="1">
    <location>
        <begin position="22"/>
        <end position="200"/>
    </location>
</feature>
<evidence type="ECO:0000313" key="3">
    <source>
        <dbReference type="Proteomes" id="UP000823934"/>
    </source>
</evidence>
<dbReference type="EMBL" id="DXHP01000130">
    <property type="protein sequence ID" value="HIW06853.1"/>
    <property type="molecule type" value="Genomic_DNA"/>
</dbReference>
<dbReference type="Proteomes" id="UP000823934">
    <property type="component" value="Unassembled WGS sequence"/>
</dbReference>
<feature type="signal peptide" evidence="1">
    <location>
        <begin position="1"/>
        <end position="21"/>
    </location>
</feature>
<organism evidence="2 3">
    <name type="scientific">Candidatus Ignatzschineria merdigallinarum</name>
    <dbReference type="NCBI Taxonomy" id="2838621"/>
    <lineage>
        <taxon>Bacteria</taxon>
        <taxon>Pseudomonadati</taxon>
        <taxon>Pseudomonadota</taxon>
        <taxon>Gammaproteobacteria</taxon>
        <taxon>Cardiobacteriales</taxon>
        <taxon>Ignatzschineriaceae</taxon>
        <taxon>Ignatzschineria</taxon>
    </lineage>
</organism>
<protein>
    <submittedName>
        <fullName evidence="2">Uncharacterized protein</fullName>
    </submittedName>
</protein>
<comment type="caution">
    <text evidence="2">The sequence shown here is derived from an EMBL/GenBank/DDBJ whole genome shotgun (WGS) entry which is preliminary data.</text>
</comment>
<proteinExistence type="predicted"/>
<gene>
    <name evidence="2" type="ORF">H9889_05955</name>
</gene>
<evidence type="ECO:0000313" key="2">
    <source>
        <dbReference type="EMBL" id="HIW06853.1"/>
    </source>
</evidence>
<dbReference type="AlphaFoldDB" id="A0A9D1Q6F4"/>
<evidence type="ECO:0000256" key="1">
    <source>
        <dbReference type="SAM" id="SignalP"/>
    </source>
</evidence>
<name>A0A9D1Q6F4_9GAMM</name>